<sequence length="264" mass="29292">MQDRGALGRIETVHEDFPWPRIVTGTGRRRRPTAAPALNRFANRPAAGARGRRARIGGMAKLYFYYSAMNAGKTTTLLQSAHNYRERGMRTAILTPRLDHRAGSGVVASRIGLRADGMPFVADTDLLATLEADIASHGPLHCVLVDEAQFLSRAQVWQLSEVVDRLRIPVLCYGLRTDFRGELFEGSQYLLAWADELQEIKTICHTGSKATMTVRVDENGHAVQDGPQVEIGGNERYVSVSRPEFKKIMRGEGRIDPLQIALPL</sequence>
<organism evidence="11 12">
    <name type="scientific">Xanthomonas sacchari</name>
    <dbReference type="NCBI Taxonomy" id="56458"/>
    <lineage>
        <taxon>Bacteria</taxon>
        <taxon>Pseudomonadati</taxon>
        <taxon>Pseudomonadota</taxon>
        <taxon>Gammaproteobacteria</taxon>
        <taxon>Lysobacterales</taxon>
        <taxon>Lysobacteraceae</taxon>
        <taxon>Xanthomonas</taxon>
    </lineage>
</organism>
<dbReference type="HAMAP" id="MF_00124">
    <property type="entry name" value="Thymidine_kinase"/>
    <property type="match status" value="1"/>
</dbReference>
<keyword evidence="3 8" id="KW-0237">DNA synthesis</keyword>
<evidence type="ECO:0000313" key="11">
    <source>
        <dbReference type="EMBL" id="MCW0399941.1"/>
    </source>
</evidence>
<gene>
    <name evidence="8" type="primary">tdk</name>
    <name evidence="11" type="ORF">NB700_002497</name>
</gene>
<keyword evidence="6 8" id="KW-0418">Kinase</keyword>
<comment type="subcellular location">
    <subcellularLocation>
        <location evidence="8">Cytoplasm</location>
    </subcellularLocation>
</comment>
<dbReference type="EMBL" id="JANFWR010000016">
    <property type="protein sequence ID" value="MCW0399941.1"/>
    <property type="molecule type" value="Genomic_DNA"/>
</dbReference>
<dbReference type="NCBIfam" id="NF003300">
    <property type="entry name" value="PRK04296.1-5"/>
    <property type="match status" value="1"/>
</dbReference>
<dbReference type="InterPro" id="IPR001267">
    <property type="entry name" value="Thymidine_kinase"/>
</dbReference>
<evidence type="ECO:0000256" key="7">
    <source>
        <dbReference type="ARBA" id="ARBA00022840"/>
    </source>
</evidence>
<keyword evidence="8" id="KW-0963">Cytoplasm</keyword>
<keyword evidence="5 8" id="KW-0547">Nucleotide-binding</keyword>
<dbReference type="Gene3D" id="3.40.50.300">
    <property type="entry name" value="P-loop containing nucleotide triphosphate hydrolases"/>
    <property type="match status" value="1"/>
</dbReference>
<dbReference type="PANTHER" id="PTHR11441:SF0">
    <property type="entry name" value="THYMIDINE KINASE, CYTOSOLIC"/>
    <property type="match status" value="1"/>
</dbReference>
<dbReference type="SUPFAM" id="SSF52540">
    <property type="entry name" value="P-loop containing nucleoside triphosphate hydrolases"/>
    <property type="match status" value="1"/>
</dbReference>
<keyword evidence="12" id="KW-1185">Reference proteome</keyword>
<keyword evidence="4 8" id="KW-0808">Transferase</keyword>
<comment type="caution">
    <text evidence="11">The sequence shown here is derived from an EMBL/GenBank/DDBJ whole genome shotgun (WGS) entry which is preliminary data.</text>
</comment>
<evidence type="ECO:0000256" key="1">
    <source>
        <dbReference type="ARBA" id="ARBA00007587"/>
    </source>
</evidence>
<evidence type="ECO:0000256" key="6">
    <source>
        <dbReference type="ARBA" id="ARBA00022777"/>
    </source>
</evidence>
<proteinExistence type="inferred from homology"/>
<comment type="caution">
    <text evidence="8">Lacks conserved residue(s) required for the propagation of feature annotation.</text>
</comment>
<reference evidence="11 12" key="1">
    <citation type="submission" date="2022-06" db="EMBL/GenBank/DDBJ databases">
        <title>Dynamics of rice microbiomes reveals core vertical transmitted seed endophytes.</title>
        <authorList>
            <person name="Liao K."/>
            <person name="Zhang X."/>
        </authorList>
    </citation>
    <scope>NUCLEOTIDE SEQUENCE [LARGE SCALE GENOMIC DNA]</scope>
    <source>
        <strain evidence="11 12">YT10-10-1</strain>
    </source>
</reference>
<dbReference type="GO" id="GO:0004797">
    <property type="term" value="F:thymidine kinase activity"/>
    <property type="evidence" value="ECO:0007669"/>
    <property type="project" value="UniProtKB-EC"/>
</dbReference>
<keyword evidence="7 8" id="KW-0067">ATP-binding</keyword>
<feature type="binding site" evidence="8">
    <location>
        <begin position="146"/>
        <end position="149"/>
    </location>
    <ligand>
        <name>ATP</name>
        <dbReference type="ChEBI" id="CHEBI:30616"/>
    </ligand>
</feature>
<evidence type="ECO:0000256" key="5">
    <source>
        <dbReference type="ARBA" id="ARBA00022741"/>
    </source>
</evidence>
<feature type="binding site" evidence="8">
    <location>
        <begin position="67"/>
        <end position="74"/>
    </location>
    <ligand>
        <name>ATP</name>
        <dbReference type="ChEBI" id="CHEBI:30616"/>
    </ligand>
</feature>
<dbReference type="InterPro" id="IPR027417">
    <property type="entry name" value="P-loop_NTPase"/>
</dbReference>
<evidence type="ECO:0000313" key="12">
    <source>
        <dbReference type="Proteomes" id="UP001320843"/>
    </source>
</evidence>
<dbReference type="EC" id="2.7.1.21" evidence="2 8"/>
<protein>
    <recommendedName>
        <fullName evidence="2 8">Thymidine kinase</fullName>
        <ecNumber evidence="2 8">2.7.1.21</ecNumber>
    </recommendedName>
</protein>
<dbReference type="Proteomes" id="UP001320843">
    <property type="component" value="Unassembled WGS sequence"/>
</dbReference>
<dbReference type="SUPFAM" id="SSF57716">
    <property type="entry name" value="Glucocorticoid receptor-like (DNA-binding domain)"/>
    <property type="match status" value="1"/>
</dbReference>
<evidence type="ECO:0000256" key="10">
    <source>
        <dbReference type="RuleBase" id="RU004165"/>
    </source>
</evidence>
<accession>A0ABT3DWQ3</accession>
<dbReference type="Pfam" id="PF00265">
    <property type="entry name" value="TK"/>
    <property type="match status" value="1"/>
</dbReference>
<evidence type="ECO:0000256" key="8">
    <source>
        <dbReference type="HAMAP-Rule" id="MF_00124"/>
    </source>
</evidence>
<evidence type="ECO:0000256" key="4">
    <source>
        <dbReference type="ARBA" id="ARBA00022679"/>
    </source>
</evidence>
<evidence type="ECO:0000256" key="2">
    <source>
        <dbReference type="ARBA" id="ARBA00012118"/>
    </source>
</evidence>
<comment type="similarity">
    <text evidence="1 8 10">Belongs to the thymidine kinase family.</text>
</comment>
<evidence type="ECO:0000256" key="3">
    <source>
        <dbReference type="ARBA" id="ARBA00022634"/>
    </source>
</evidence>
<name>A0ABT3DWQ3_9XANT</name>
<evidence type="ECO:0000256" key="9">
    <source>
        <dbReference type="RuleBase" id="RU000544"/>
    </source>
</evidence>
<comment type="catalytic activity">
    <reaction evidence="8 9">
        <text>thymidine + ATP = dTMP + ADP + H(+)</text>
        <dbReference type="Rhea" id="RHEA:19129"/>
        <dbReference type="ChEBI" id="CHEBI:15378"/>
        <dbReference type="ChEBI" id="CHEBI:17748"/>
        <dbReference type="ChEBI" id="CHEBI:30616"/>
        <dbReference type="ChEBI" id="CHEBI:63528"/>
        <dbReference type="ChEBI" id="CHEBI:456216"/>
        <dbReference type="EC" id="2.7.1.21"/>
    </reaction>
</comment>
<feature type="active site" description="Proton acceptor" evidence="8">
    <location>
        <position position="147"/>
    </location>
</feature>
<comment type="subunit">
    <text evidence="8">Homotetramer.</text>
</comment>
<dbReference type="PANTHER" id="PTHR11441">
    <property type="entry name" value="THYMIDINE KINASE"/>
    <property type="match status" value="1"/>
</dbReference>